<keyword evidence="1" id="KW-0472">Membrane</keyword>
<name>A0ABY8TU37_TETOB</name>
<sequence>MSLHQTLQTFFINPSSSGHGSFKYLLPFLLVSTVALWLLPGLLAKAAGRLLYCISRRVLKRASSSDVVLERGPAGYHLRNFTADAASLRLRGGPYEVTRLAVAEARLAWPTWQSVQLQARGLRVELLQRQMPQAAVPPPALSSSQQLDVLEQLLWQGESKPSRGQWSWVRQWLLKAVLGLVELQLEDVRYEAPAASGNTAASSQQKQNPVTQLSVTGVSIALMSSQPIPAAAAGAVPVPSTIGNCRPALAADLAACLLEEGWQQAHVVLKQWQCSIDVRSPSSRSASRPASTQAAEQAATVDQQLAAILMYKPAGVAEIDGGIVGNTARGELQPGVGKHSQYRLLSPVWSVRPAQPVSAAPAVWWQHASTVVLAECRRRCPPSSMRQALDRRRRYVSLYRAVHAQQAGYLPGGTGQAAAKVAASAAEKALEAAESTMAACEIATHRIFVALLHSRHLRRHPALRQQWLEALDGLGGFVDLIPGRGQGASRGEPGFAISLHCPTIAIKLASNQQPQTAQLVAELRGLQLTMPAAGSAAATVQQLQDSLISSYISKLQVQLGPMLVQLQPSLALQTLDYFKAMRDFDAAAGLSSSSDKTVPLKQVVLDSFKRHKVPLSFALATLLPLLDVSCPQLAVLAPLKHVPRLDGRPPEQQPHNTPVDLVARLQKLHASVGYNSSCYSSLLQQVDATADAEVFFVQRALTAAAAQQQAGHFAAVWLHPDDAAQLDTAQYAPTAAQSPARKSFLSSAPGPARSAAVRASVMGLFGAGHAAPSEPAVPPMLAVTQPFVPLMRLQRFWTRLSTHIPTEPAVLGREHTSAGCSAGGLLLWLSPWQVGAGGLKAAGA</sequence>
<reference evidence="2 3" key="1">
    <citation type="submission" date="2023-05" db="EMBL/GenBank/DDBJ databases">
        <title>A 100% complete, gapless, phased diploid assembly of the Scenedesmus obliquus UTEX 3031 genome.</title>
        <authorList>
            <person name="Biondi T.C."/>
            <person name="Hanschen E.R."/>
            <person name="Kwon T."/>
            <person name="Eng W."/>
            <person name="Kruse C.P.S."/>
            <person name="Koehler S.I."/>
            <person name="Kunde Y."/>
            <person name="Gleasner C.D."/>
            <person name="You Mak K.T."/>
            <person name="Polle J."/>
            <person name="Hovde B.T."/>
            <person name="Starkenburg S.R."/>
        </authorList>
    </citation>
    <scope>NUCLEOTIDE SEQUENCE [LARGE SCALE GENOMIC DNA]</scope>
    <source>
        <strain evidence="2 3">DOE0152z</strain>
    </source>
</reference>
<dbReference type="Proteomes" id="UP001244341">
    <property type="component" value="Chromosome 4b"/>
</dbReference>
<gene>
    <name evidence="2" type="ORF">OEZ85_006279</name>
</gene>
<keyword evidence="1" id="KW-0812">Transmembrane</keyword>
<keyword evidence="3" id="KW-1185">Reference proteome</keyword>
<accession>A0ABY8TU37</accession>
<dbReference type="EMBL" id="CP126211">
    <property type="protein sequence ID" value="WIA12622.1"/>
    <property type="molecule type" value="Genomic_DNA"/>
</dbReference>
<evidence type="ECO:0000313" key="2">
    <source>
        <dbReference type="EMBL" id="WIA12622.1"/>
    </source>
</evidence>
<feature type="transmembrane region" description="Helical" evidence="1">
    <location>
        <begin position="24"/>
        <end position="47"/>
    </location>
</feature>
<proteinExistence type="predicted"/>
<evidence type="ECO:0000256" key="1">
    <source>
        <dbReference type="SAM" id="Phobius"/>
    </source>
</evidence>
<organism evidence="2 3">
    <name type="scientific">Tetradesmus obliquus</name>
    <name type="common">Green alga</name>
    <name type="synonym">Acutodesmus obliquus</name>
    <dbReference type="NCBI Taxonomy" id="3088"/>
    <lineage>
        <taxon>Eukaryota</taxon>
        <taxon>Viridiplantae</taxon>
        <taxon>Chlorophyta</taxon>
        <taxon>core chlorophytes</taxon>
        <taxon>Chlorophyceae</taxon>
        <taxon>CS clade</taxon>
        <taxon>Sphaeropleales</taxon>
        <taxon>Scenedesmaceae</taxon>
        <taxon>Tetradesmus</taxon>
    </lineage>
</organism>
<keyword evidence="1" id="KW-1133">Transmembrane helix</keyword>
<evidence type="ECO:0000313" key="3">
    <source>
        <dbReference type="Proteomes" id="UP001244341"/>
    </source>
</evidence>
<protein>
    <submittedName>
        <fullName evidence="2">Uncharacterized protein</fullName>
    </submittedName>
</protein>